<name>A0ABT4BZ28_9FIRM</name>
<comment type="caution">
    <text evidence="1">The sequence shown here is derived from an EMBL/GenBank/DDBJ whole genome shotgun (WGS) entry which is preliminary data.</text>
</comment>
<reference evidence="1 2" key="1">
    <citation type="submission" date="2022-11" db="EMBL/GenBank/DDBJ databases">
        <authorList>
            <person name="Caiyu Z."/>
        </authorList>
    </citation>
    <scope>NUCLEOTIDE SEQUENCE [LARGE SCALE GENOMIC DNA]</scope>
    <source>
        <strain evidence="1 2">YR-4</strain>
    </source>
</reference>
<evidence type="ECO:0000313" key="1">
    <source>
        <dbReference type="EMBL" id="MCY1715198.1"/>
    </source>
</evidence>
<protein>
    <submittedName>
        <fullName evidence="1">Uncharacterized protein</fullName>
    </submittedName>
</protein>
<proteinExistence type="predicted"/>
<dbReference type="InterPro" id="IPR036619">
    <property type="entry name" value="NinB_sf"/>
</dbReference>
<dbReference type="Gene3D" id="1.10.3790.10">
    <property type="entry name" value="NinB"/>
    <property type="match status" value="1"/>
</dbReference>
<dbReference type="EMBL" id="JAPOHA010000018">
    <property type="protein sequence ID" value="MCY1715198.1"/>
    <property type="molecule type" value="Genomic_DNA"/>
</dbReference>
<accession>A0ABT4BZ28</accession>
<sequence>MIIQFDKAKWNQDSEGFWLSLRVKAPALAKEFVSGIQDRIYDAELKQHREKRSLDANSYCWVLCQKIAEAVRNITKEEVYQDAIKHSGQFESLVLKNDAVETFIHRWSGHGLGWFAEKIEGNMPGYTQVIAYYGSSVYDTKEMSVLLDYVVNLAKGLGIETATPEQLASMKEEYEIAQTNKSL</sequence>
<dbReference type="RefSeq" id="WP_268059235.1">
    <property type="nucleotide sequence ID" value="NZ_JAPOHA010000018.1"/>
</dbReference>
<gene>
    <name evidence="1" type="ORF">OUY18_13165</name>
</gene>
<organism evidence="1 2">
    <name type="scientific">Caproiciproducens galactitolivorans</name>
    <dbReference type="NCBI Taxonomy" id="642589"/>
    <lineage>
        <taxon>Bacteria</taxon>
        <taxon>Bacillati</taxon>
        <taxon>Bacillota</taxon>
        <taxon>Clostridia</taxon>
        <taxon>Eubacteriales</taxon>
        <taxon>Acutalibacteraceae</taxon>
        <taxon>Caproiciproducens</taxon>
    </lineage>
</organism>
<dbReference type="Proteomes" id="UP001082703">
    <property type="component" value="Unassembled WGS sequence"/>
</dbReference>
<keyword evidence="2" id="KW-1185">Reference proteome</keyword>
<evidence type="ECO:0000313" key="2">
    <source>
        <dbReference type="Proteomes" id="UP001082703"/>
    </source>
</evidence>